<dbReference type="Proteomes" id="UP001139447">
    <property type="component" value="Unassembled WGS sequence"/>
</dbReference>
<sequence>MKIALAIAPQVGDACADARAIAATATMMAATGGGHGIALLLPLQQPGLLLDIRHFLGDAAAAVLLTTYELPPMGKDPEASNQVRSLVWTRFLTDQHFDVLIVLHDVHQGALRCTSRLPGKAIAHVVLPGQPPVTRSPYRGIKPQVVLQAGGDDATILFDADTLRKVIEQSLPHLPASPAPPDRDASYALLVASLRKLRRPELELRALAAAIAFNEGPMKRRQLLLDVSVIVHGDARSGIQRVVRSLVVELLRAPPPGMDVKPIHFLGGTYRYANVFARTMKPTPHPESEDTLVDFRQGDTYLALDLNSHLVDLAAAAFADMQARGVSLAFVVYDILLIHHPEWWIEGTSAGFEKWLRSITTLADNLVCISDAVACDVKAWCASQTFARHGLPKVSSFHLGADVASSAPSLGMPPDAGATLEAIASRPSFLMVGTIEPRKGHQQALDAFDKLWTRCIACNLVIVGRSGWLVDDLIARLRKHPERGHRLFWLEGASDELLEEVYKASTCLIASSKGEGFGLPLVEAAQHGLPIIARALPVFREVAGDNVFYFDGLDAEDLASAVIAWLDLHVCDATPDSRNMRFLTWEASARQLIGAIASTSEENTDTWVAAAGNVSDQGVIT</sequence>
<keyword evidence="3" id="KW-1185">Reference proteome</keyword>
<proteinExistence type="predicted"/>
<dbReference type="SUPFAM" id="SSF53756">
    <property type="entry name" value="UDP-Glycosyltransferase/glycogen phosphorylase"/>
    <property type="match status" value="1"/>
</dbReference>
<name>A0A9X2APB8_9BURK</name>
<dbReference type="Pfam" id="PF00534">
    <property type="entry name" value="Glycos_transf_1"/>
    <property type="match status" value="1"/>
</dbReference>
<protein>
    <submittedName>
        <fullName evidence="2">Glycosyltransferase family 4 protein</fullName>
    </submittedName>
</protein>
<feature type="domain" description="Glycosyl transferase family 1" evidence="1">
    <location>
        <begin position="426"/>
        <end position="567"/>
    </location>
</feature>
<dbReference type="GO" id="GO:0016757">
    <property type="term" value="F:glycosyltransferase activity"/>
    <property type="evidence" value="ECO:0007669"/>
    <property type="project" value="InterPro"/>
</dbReference>
<organism evidence="2 3">
    <name type="scientific">Variovorax terrae</name>
    <dbReference type="NCBI Taxonomy" id="2923278"/>
    <lineage>
        <taxon>Bacteria</taxon>
        <taxon>Pseudomonadati</taxon>
        <taxon>Pseudomonadota</taxon>
        <taxon>Betaproteobacteria</taxon>
        <taxon>Burkholderiales</taxon>
        <taxon>Comamonadaceae</taxon>
        <taxon>Variovorax</taxon>
    </lineage>
</organism>
<evidence type="ECO:0000313" key="2">
    <source>
        <dbReference type="EMBL" id="MCJ0761871.1"/>
    </source>
</evidence>
<gene>
    <name evidence="2" type="ORF">MMF98_01485</name>
</gene>
<reference evidence="2" key="1">
    <citation type="submission" date="2022-03" db="EMBL/GenBank/DDBJ databases">
        <authorList>
            <person name="Woo C.Y."/>
        </authorList>
    </citation>
    <scope>NUCLEOTIDE SEQUENCE</scope>
    <source>
        <strain evidence="2">CYS-02</strain>
    </source>
</reference>
<accession>A0A9X2APB8</accession>
<dbReference type="AlphaFoldDB" id="A0A9X2APB8"/>
<dbReference type="EMBL" id="JALGBI010000001">
    <property type="protein sequence ID" value="MCJ0761871.1"/>
    <property type="molecule type" value="Genomic_DNA"/>
</dbReference>
<evidence type="ECO:0000259" key="1">
    <source>
        <dbReference type="Pfam" id="PF00534"/>
    </source>
</evidence>
<evidence type="ECO:0000313" key="3">
    <source>
        <dbReference type="Proteomes" id="UP001139447"/>
    </source>
</evidence>
<dbReference type="InterPro" id="IPR001296">
    <property type="entry name" value="Glyco_trans_1"/>
</dbReference>
<comment type="caution">
    <text evidence="2">The sequence shown here is derived from an EMBL/GenBank/DDBJ whole genome shotgun (WGS) entry which is preliminary data.</text>
</comment>
<dbReference type="Gene3D" id="3.40.50.2000">
    <property type="entry name" value="Glycogen Phosphorylase B"/>
    <property type="match status" value="1"/>
</dbReference>
<dbReference type="PANTHER" id="PTHR46401">
    <property type="entry name" value="GLYCOSYLTRANSFERASE WBBK-RELATED"/>
    <property type="match status" value="1"/>
</dbReference>
<dbReference type="CDD" id="cd03809">
    <property type="entry name" value="GT4_MtfB-like"/>
    <property type="match status" value="1"/>
</dbReference>
<dbReference type="PANTHER" id="PTHR46401:SF9">
    <property type="entry name" value="MANNOSYLTRANSFERASE A"/>
    <property type="match status" value="1"/>
</dbReference>
<dbReference type="RefSeq" id="WP_243303574.1">
    <property type="nucleotide sequence ID" value="NZ_JALGBI010000001.1"/>
</dbReference>